<evidence type="ECO:0000313" key="5">
    <source>
        <dbReference type="Proteomes" id="UP000242180"/>
    </source>
</evidence>
<comment type="caution">
    <text evidence="4">The sequence shown here is derived from an EMBL/GenBank/DDBJ whole genome shotgun (WGS) entry which is preliminary data.</text>
</comment>
<dbReference type="EMBL" id="MCGN01000004">
    <property type="protein sequence ID" value="ORY97905.1"/>
    <property type="molecule type" value="Genomic_DNA"/>
</dbReference>
<dbReference type="STRING" id="13706.A0A1X2HG20"/>
<sequence length="461" mass="50739">MPRNLHKKATKQQTRMAALNTLGTPSSSRAGSEVEDELDSVSDTSQITAESAASADDATIADDLRRCVEDLGEKRATTREAALTKLNGILSLHYCGNFFAASQANQEALLQLLCRSLRKPGSPLEALLAARGIALAFVNQSDMVEGDQEELYSMVLPLLKNTITYSLDPQLKHQCIETLAFITFVAASDADTKGGMDYFYKVLVSEGGNIQPDEPIAKNDMEPLLDASLRAYGLLYACIYGNARETWESAWDESESVMPAHLDMLQSTSKAVRVAAGENVALMFDCVNMLRKEVEQQAEEGEIAEIPEYGEIDDLTDALQRLATDSNRRVNKQDRKEQRSAFRDVVKTVENGTRPKHKFKLGHQRLMIRGWAQIMELRAFRQCLGAGLVRHFEENDLLAAVFTGAVDESSESASASSSEEEGTGTGFGVEDAEETSEMLMPSKSAASKRARARHLKRRAKD</sequence>
<name>A0A1X2HG20_SYNRA</name>
<dbReference type="OrthoDB" id="18978at2759"/>
<organism evidence="4 5">
    <name type="scientific">Syncephalastrum racemosum</name>
    <name type="common">Filamentous fungus</name>
    <dbReference type="NCBI Taxonomy" id="13706"/>
    <lineage>
        <taxon>Eukaryota</taxon>
        <taxon>Fungi</taxon>
        <taxon>Fungi incertae sedis</taxon>
        <taxon>Mucoromycota</taxon>
        <taxon>Mucoromycotina</taxon>
        <taxon>Mucoromycetes</taxon>
        <taxon>Mucorales</taxon>
        <taxon>Syncephalastraceae</taxon>
        <taxon>Syncephalastrum</taxon>
    </lineage>
</organism>
<feature type="domain" description="Interferon-related developmental regulator N-terminal" evidence="3">
    <location>
        <begin position="41"/>
        <end position="350"/>
    </location>
</feature>
<dbReference type="Pfam" id="PF05004">
    <property type="entry name" value="IFRD"/>
    <property type="match status" value="1"/>
</dbReference>
<dbReference type="Proteomes" id="UP000242180">
    <property type="component" value="Unassembled WGS sequence"/>
</dbReference>
<reference evidence="4 5" key="1">
    <citation type="submission" date="2016-07" db="EMBL/GenBank/DDBJ databases">
        <title>Pervasive Adenine N6-methylation of Active Genes in Fungi.</title>
        <authorList>
            <consortium name="DOE Joint Genome Institute"/>
            <person name="Mondo S.J."/>
            <person name="Dannebaum R.O."/>
            <person name="Kuo R.C."/>
            <person name="Labutti K."/>
            <person name="Haridas S."/>
            <person name="Kuo A."/>
            <person name="Salamov A."/>
            <person name="Ahrendt S.R."/>
            <person name="Lipzen A."/>
            <person name="Sullivan W."/>
            <person name="Andreopoulos W.B."/>
            <person name="Clum A."/>
            <person name="Lindquist E."/>
            <person name="Daum C."/>
            <person name="Ramamoorthy G.K."/>
            <person name="Gryganskyi A."/>
            <person name="Culley D."/>
            <person name="Magnuson J.K."/>
            <person name="James T.Y."/>
            <person name="O'Malley M.A."/>
            <person name="Stajich J.E."/>
            <person name="Spatafora J.W."/>
            <person name="Visel A."/>
            <person name="Grigoriev I.V."/>
        </authorList>
    </citation>
    <scope>NUCLEOTIDE SEQUENCE [LARGE SCALE GENOMIC DNA]</scope>
    <source>
        <strain evidence="4 5">NRRL 2496</strain>
    </source>
</reference>
<dbReference type="InterPro" id="IPR007701">
    <property type="entry name" value="Interferon-rel_develop_reg_N"/>
</dbReference>
<dbReference type="PANTHER" id="PTHR12354:SF1">
    <property type="entry name" value="INTERFERON-RELATED DEVELOPMENTAL REGULATOR 1"/>
    <property type="match status" value="1"/>
</dbReference>
<dbReference type="AlphaFoldDB" id="A0A1X2HG20"/>
<dbReference type="PANTHER" id="PTHR12354">
    <property type="entry name" value="INTERFERON-RELATED DEVELOPMENTAL REGULATOR"/>
    <property type="match status" value="1"/>
</dbReference>
<feature type="compositionally biased region" description="Basic residues" evidence="2">
    <location>
        <begin position="446"/>
        <end position="461"/>
    </location>
</feature>
<evidence type="ECO:0000313" key="4">
    <source>
        <dbReference type="EMBL" id="ORY97905.1"/>
    </source>
</evidence>
<evidence type="ECO:0000256" key="2">
    <source>
        <dbReference type="SAM" id="MobiDB-lite"/>
    </source>
</evidence>
<comment type="similarity">
    <text evidence="1">Belongs to the IFRD family.</text>
</comment>
<dbReference type="FunCoup" id="A0A1X2HG20">
    <property type="interactions" value="39"/>
</dbReference>
<accession>A0A1X2HG20</accession>
<feature type="region of interest" description="Disordered" evidence="2">
    <location>
        <begin position="1"/>
        <end position="52"/>
    </location>
</feature>
<dbReference type="InterPro" id="IPR039777">
    <property type="entry name" value="IFRD"/>
</dbReference>
<evidence type="ECO:0000259" key="3">
    <source>
        <dbReference type="Pfam" id="PF05004"/>
    </source>
</evidence>
<dbReference type="InParanoid" id="A0A1X2HG20"/>
<gene>
    <name evidence="4" type="ORF">BCR43DRAFT_490538</name>
</gene>
<feature type="compositionally biased region" description="Polar residues" evidence="2">
    <location>
        <begin position="11"/>
        <end position="30"/>
    </location>
</feature>
<feature type="compositionally biased region" description="Basic residues" evidence="2">
    <location>
        <begin position="1"/>
        <end position="10"/>
    </location>
</feature>
<protein>
    <submittedName>
        <fullName evidence="4">Interferon-related developmental regulator-domain-containing protein</fullName>
    </submittedName>
</protein>
<keyword evidence="5" id="KW-1185">Reference proteome</keyword>
<feature type="region of interest" description="Disordered" evidence="2">
    <location>
        <begin position="410"/>
        <end position="461"/>
    </location>
</feature>
<dbReference type="InterPro" id="IPR016024">
    <property type="entry name" value="ARM-type_fold"/>
</dbReference>
<proteinExistence type="inferred from homology"/>
<dbReference type="SUPFAM" id="SSF48371">
    <property type="entry name" value="ARM repeat"/>
    <property type="match status" value="1"/>
</dbReference>
<dbReference type="OMA" id="EMHLHKF"/>
<evidence type="ECO:0000256" key="1">
    <source>
        <dbReference type="ARBA" id="ARBA00008828"/>
    </source>
</evidence>